<dbReference type="AlphaFoldDB" id="A0A4R5DRL1"/>
<sequence length="152" mass="17709">MKICIIDDDWVCRFINQKLIGKILEEPNVLQFEDGQDAFDFFEQWQHTPGNLPDVILLDINMPRMDGWQFIEMFRNLKNHHYNPFIYISSSSQHPDDMARATAYPEINGYLPKPLSIEVLKKVLSDVSGAESSSSLQERYKVGWQNRQHAHA</sequence>
<gene>
    <name evidence="3" type="ORF">E0F88_16965</name>
</gene>
<dbReference type="SUPFAM" id="SSF52172">
    <property type="entry name" value="CheY-like"/>
    <property type="match status" value="1"/>
</dbReference>
<evidence type="ECO:0000256" key="1">
    <source>
        <dbReference type="PROSITE-ProRule" id="PRU00169"/>
    </source>
</evidence>
<organism evidence="3 4">
    <name type="scientific">Dyadobacter psychrotolerans</name>
    <dbReference type="NCBI Taxonomy" id="2541721"/>
    <lineage>
        <taxon>Bacteria</taxon>
        <taxon>Pseudomonadati</taxon>
        <taxon>Bacteroidota</taxon>
        <taxon>Cytophagia</taxon>
        <taxon>Cytophagales</taxon>
        <taxon>Spirosomataceae</taxon>
        <taxon>Dyadobacter</taxon>
    </lineage>
</organism>
<evidence type="ECO:0000259" key="2">
    <source>
        <dbReference type="PROSITE" id="PS50110"/>
    </source>
</evidence>
<dbReference type="InterPro" id="IPR011006">
    <property type="entry name" value="CheY-like_superfamily"/>
</dbReference>
<dbReference type="CDD" id="cd17546">
    <property type="entry name" value="REC_hyHK_CKI1_RcsC-like"/>
    <property type="match status" value="1"/>
</dbReference>
<keyword evidence="1" id="KW-0597">Phosphoprotein</keyword>
<proteinExistence type="predicted"/>
<dbReference type="RefSeq" id="WP_131959454.1">
    <property type="nucleotide sequence ID" value="NZ_SMFL01000005.1"/>
</dbReference>
<dbReference type="Gene3D" id="3.40.50.2300">
    <property type="match status" value="1"/>
</dbReference>
<dbReference type="GO" id="GO:0000160">
    <property type="term" value="P:phosphorelay signal transduction system"/>
    <property type="evidence" value="ECO:0007669"/>
    <property type="project" value="InterPro"/>
</dbReference>
<dbReference type="Proteomes" id="UP000294850">
    <property type="component" value="Unassembled WGS sequence"/>
</dbReference>
<dbReference type="PANTHER" id="PTHR43228">
    <property type="entry name" value="TWO-COMPONENT RESPONSE REGULATOR"/>
    <property type="match status" value="1"/>
</dbReference>
<evidence type="ECO:0000313" key="3">
    <source>
        <dbReference type="EMBL" id="TDE14870.1"/>
    </source>
</evidence>
<comment type="caution">
    <text evidence="3">The sequence shown here is derived from an EMBL/GenBank/DDBJ whole genome shotgun (WGS) entry which is preliminary data.</text>
</comment>
<protein>
    <submittedName>
        <fullName evidence="3">Response regulator</fullName>
    </submittedName>
</protein>
<dbReference type="Pfam" id="PF00072">
    <property type="entry name" value="Response_reg"/>
    <property type="match status" value="1"/>
</dbReference>
<name>A0A4R5DRL1_9BACT</name>
<dbReference type="OrthoDB" id="1524091at2"/>
<dbReference type="PROSITE" id="PS50110">
    <property type="entry name" value="RESPONSE_REGULATORY"/>
    <property type="match status" value="1"/>
</dbReference>
<dbReference type="InterPro" id="IPR052048">
    <property type="entry name" value="ST_Response_Regulator"/>
</dbReference>
<dbReference type="SMART" id="SM00448">
    <property type="entry name" value="REC"/>
    <property type="match status" value="1"/>
</dbReference>
<keyword evidence="4" id="KW-1185">Reference proteome</keyword>
<dbReference type="PANTHER" id="PTHR43228:SF1">
    <property type="entry name" value="TWO-COMPONENT RESPONSE REGULATOR ARR22"/>
    <property type="match status" value="1"/>
</dbReference>
<evidence type="ECO:0000313" key="4">
    <source>
        <dbReference type="Proteomes" id="UP000294850"/>
    </source>
</evidence>
<dbReference type="InterPro" id="IPR001789">
    <property type="entry name" value="Sig_transdc_resp-reg_receiver"/>
</dbReference>
<feature type="modified residue" description="4-aspartylphosphate" evidence="1">
    <location>
        <position position="59"/>
    </location>
</feature>
<dbReference type="EMBL" id="SMFL01000005">
    <property type="protein sequence ID" value="TDE14870.1"/>
    <property type="molecule type" value="Genomic_DNA"/>
</dbReference>
<accession>A0A4R5DRL1</accession>
<feature type="domain" description="Response regulatory" evidence="2">
    <location>
        <begin position="2"/>
        <end position="128"/>
    </location>
</feature>
<reference evidence="3 4" key="1">
    <citation type="submission" date="2019-03" db="EMBL/GenBank/DDBJ databases">
        <title>Dyadobacter AR-3-6 sp. nov., isolated from arctic soil.</title>
        <authorList>
            <person name="Chaudhary D.K."/>
        </authorList>
    </citation>
    <scope>NUCLEOTIDE SEQUENCE [LARGE SCALE GENOMIC DNA]</scope>
    <source>
        <strain evidence="3 4">AR-3-6</strain>
    </source>
</reference>